<keyword evidence="1" id="KW-1133">Transmembrane helix</keyword>
<feature type="domain" description="Putative zinc-ribbon" evidence="2">
    <location>
        <begin position="62"/>
        <end position="84"/>
    </location>
</feature>
<evidence type="ECO:0000313" key="4">
    <source>
        <dbReference type="Proteomes" id="UP000364291"/>
    </source>
</evidence>
<dbReference type="RefSeq" id="WP_150728768.1">
    <property type="nucleotide sequence ID" value="NZ_CABPSX010000010.1"/>
</dbReference>
<gene>
    <name evidence="3" type="ORF">PAP18089_04168</name>
</gene>
<dbReference type="InterPro" id="IPR059113">
    <property type="entry name" value="Znf_ribbon"/>
</dbReference>
<feature type="transmembrane region" description="Helical" evidence="1">
    <location>
        <begin position="28"/>
        <end position="46"/>
    </location>
</feature>
<name>A0A5E5PAK5_9BURK</name>
<accession>A0A5E5PAK5</accession>
<dbReference type="AlphaFoldDB" id="A0A5E5PAK5"/>
<keyword evidence="1" id="KW-0812">Transmembrane</keyword>
<evidence type="ECO:0000256" key="1">
    <source>
        <dbReference type="SAM" id="Phobius"/>
    </source>
</evidence>
<sequence>MEVLLFAVLLGLIPAVIANGKGRSFGLWWAYGAARFIIGLPHSLLMKRNNEGIARRMASEGMKKCPHCAEFIKIDAKVCRYCGRDVPVTS</sequence>
<reference evidence="3 4" key="1">
    <citation type="submission" date="2019-08" db="EMBL/GenBank/DDBJ databases">
        <authorList>
            <person name="Peeters C."/>
        </authorList>
    </citation>
    <scope>NUCLEOTIDE SEQUENCE [LARGE SCALE GENOMIC DNA]</scope>
    <source>
        <strain evidence="3 4">LMG 18089</strain>
    </source>
</reference>
<organism evidence="3 4">
    <name type="scientific">Pandoraea apista</name>
    <dbReference type="NCBI Taxonomy" id="93218"/>
    <lineage>
        <taxon>Bacteria</taxon>
        <taxon>Pseudomonadati</taxon>
        <taxon>Pseudomonadota</taxon>
        <taxon>Betaproteobacteria</taxon>
        <taxon>Burkholderiales</taxon>
        <taxon>Burkholderiaceae</taxon>
        <taxon>Pandoraea</taxon>
    </lineage>
</organism>
<dbReference type="EMBL" id="CABPSX010000010">
    <property type="protein sequence ID" value="VVG73165.1"/>
    <property type="molecule type" value="Genomic_DNA"/>
</dbReference>
<dbReference type="Pfam" id="PF13248">
    <property type="entry name" value="Zn_ribbon_3"/>
    <property type="match status" value="1"/>
</dbReference>
<protein>
    <recommendedName>
        <fullName evidence="2">Putative zinc-ribbon domain-containing protein</fullName>
    </recommendedName>
</protein>
<evidence type="ECO:0000259" key="2">
    <source>
        <dbReference type="Pfam" id="PF13248"/>
    </source>
</evidence>
<dbReference type="OrthoDB" id="9814116at2"/>
<dbReference type="Proteomes" id="UP000364291">
    <property type="component" value="Unassembled WGS sequence"/>
</dbReference>
<proteinExistence type="predicted"/>
<keyword evidence="1" id="KW-0472">Membrane</keyword>
<evidence type="ECO:0000313" key="3">
    <source>
        <dbReference type="EMBL" id="VVG73165.1"/>
    </source>
</evidence>